<reference evidence="2 3" key="1">
    <citation type="submission" date="2020-02" db="EMBL/GenBank/DDBJ databases">
        <title>Draft genome sequence of Haematococcus lacustris strain NIES-144.</title>
        <authorList>
            <person name="Morimoto D."/>
            <person name="Nakagawa S."/>
            <person name="Yoshida T."/>
            <person name="Sawayama S."/>
        </authorList>
    </citation>
    <scope>NUCLEOTIDE SEQUENCE [LARGE SCALE GENOMIC DNA]</scope>
    <source>
        <strain evidence="2 3">NIES-144</strain>
    </source>
</reference>
<evidence type="ECO:0000313" key="3">
    <source>
        <dbReference type="Proteomes" id="UP000485058"/>
    </source>
</evidence>
<comment type="caution">
    <text evidence="2">The sequence shown here is derived from an EMBL/GenBank/DDBJ whole genome shotgun (WGS) entry which is preliminary data.</text>
</comment>
<organism evidence="2 3">
    <name type="scientific">Haematococcus lacustris</name>
    <name type="common">Green alga</name>
    <name type="synonym">Haematococcus pluvialis</name>
    <dbReference type="NCBI Taxonomy" id="44745"/>
    <lineage>
        <taxon>Eukaryota</taxon>
        <taxon>Viridiplantae</taxon>
        <taxon>Chlorophyta</taxon>
        <taxon>core chlorophytes</taxon>
        <taxon>Chlorophyceae</taxon>
        <taxon>CS clade</taxon>
        <taxon>Chlamydomonadales</taxon>
        <taxon>Haematococcaceae</taxon>
        <taxon>Haematococcus</taxon>
    </lineage>
</organism>
<gene>
    <name evidence="2" type="ORF">HaLaN_21350</name>
</gene>
<keyword evidence="1" id="KW-1133">Transmembrane helix</keyword>
<dbReference type="AlphaFoldDB" id="A0A699ZY66"/>
<keyword evidence="1" id="KW-0812">Transmembrane</keyword>
<evidence type="ECO:0000313" key="2">
    <source>
        <dbReference type="EMBL" id="GFH23696.1"/>
    </source>
</evidence>
<dbReference type="EMBL" id="BLLF01002337">
    <property type="protein sequence ID" value="GFH23696.1"/>
    <property type="molecule type" value="Genomic_DNA"/>
</dbReference>
<evidence type="ECO:0000256" key="1">
    <source>
        <dbReference type="SAM" id="Phobius"/>
    </source>
</evidence>
<feature type="transmembrane region" description="Helical" evidence="1">
    <location>
        <begin position="112"/>
        <end position="133"/>
    </location>
</feature>
<keyword evidence="3" id="KW-1185">Reference proteome</keyword>
<protein>
    <submittedName>
        <fullName evidence="2">Uncharacterized protein</fullName>
    </submittedName>
</protein>
<name>A0A699ZY66_HAELA</name>
<proteinExistence type="predicted"/>
<sequence>MCFEWPANARTACSNQSHQAYKKTAPALHWAVRFTFDCCDHGLARGGTSAWNKHNITQPQSWARTGLQLTDAALGRGVGGVHVNFAHCLCGNTWAASAFSAREPYPRKAARLAGAAAAGAAAAGAAVAVGVGAAAAGAAVAAAAAAAAAGAAAAAAAASGA</sequence>
<keyword evidence="1" id="KW-0472">Membrane</keyword>
<accession>A0A699ZY66</accession>
<feature type="transmembrane region" description="Helical" evidence="1">
    <location>
        <begin position="139"/>
        <end position="158"/>
    </location>
</feature>
<dbReference type="Proteomes" id="UP000485058">
    <property type="component" value="Unassembled WGS sequence"/>
</dbReference>